<name>A0A317XQ25_9BASI</name>
<reference evidence="1 2" key="1">
    <citation type="journal article" date="2018" name="Mol. Biol. Evol.">
        <title>Broad Genomic Sampling Reveals a Smut Pathogenic Ancestry of the Fungal Clade Ustilaginomycotina.</title>
        <authorList>
            <person name="Kijpornyongpan T."/>
            <person name="Mondo S.J."/>
            <person name="Barry K."/>
            <person name="Sandor L."/>
            <person name="Lee J."/>
            <person name="Lipzen A."/>
            <person name="Pangilinan J."/>
            <person name="LaButti K."/>
            <person name="Hainaut M."/>
            <person name="Henrissat B."/>
            <person name="Grigoriev I.V."/>
            <person name="Spatafora J.W."/>
            <person name="Aime M.C."/>
        </authorList>
    </citation>
    <scope>NUCLEOTIDE SEQUENCE [LARGE SCALE GENOMIC DNA]</scope>
    <source>
        <strain evidence="1 2">MCA 3645</strain>
    </source>
</reference>
<evidence type="ECO:0000313" key="1">
    <source>
        <dbReference type="EMBL" id="PWZ00367.1"/>
    </source>
</evidence>
<proteinExistence type="predicted"/>
<evidence type="ECO:0000313" key="2">
    <source>
        <dbReference type="Proteomes" id="UP000246740"/>
    </source>
</evidence>
<dbReference type="AlphaFoldDB" id="A0A317XQ25"/>
<dbReference type="InParanoid" id="A0A317XQ25"/>
<keyword evidence="2" id="KW-1185">Reference proteome</keyword>
<gene>
    <name evidence="1" type="ORF">BCV70DRAFT_199653</name>
</gene>
<organism evidence="1 2">
    <name type="scientific">Testicularia cyperi</name>
    <dbReference type="NCBI Taxonomy" id="1882483"/>
    <lineage>
        <taxon>Eukaryota</taxon>
        <taxon>Fungi</taxon>
        <taxon>Dikarya</taxon>
        <taxon>Basidiomycota</taxon>
        <taxon>Ustilaginomycotina</taxon>
        <taxon>Ustilaginomycetes</taxon>
        <taxon>Ustilaginales</taxon>
        <taxon>Anthracoideaceae</taxon>
        <taxon>Testicularia</taxon>
    </lineage>
</organism>
<sequence length="154" mass="16702">MSRAGTGHIAFSCLHSPLRQVASSGAVALSSRASDEPFATTTRVWPSLPAFRAESPVRCSTSSSTFVAHHREHLPNWNEPQRVDRHGPSSQTVLEAGPELESAPASLTSARITLTQRLERCPFPAFGFHCSRSCMLRARLTAVDCANIDASESR</sequence>
<dbReference type="EMBL" id="KZ819192">
    <property type="protein sequence ID" value="PWZ00367.1"/>
    <property type="molecule type" value="Genomic_DNA"/>
</dbReference>
<protein>
    <submittedName>
        <fullName evidence="1">Uncharacterized protein</fullName>
    </submittedName>
</protein>
<dbReference type="Proteomes" id="UP000246740">
    <property type="component" value="Unassembled WGS sequence"/>
</dbReference>
<accession>A0A317XQ25</accession>